<feature type="region of interest" description="Disordered" evidence="1">
    <location>
        <begin position="1"/>
        <end position="72"/>
    </location>
</feature>
<evidence type="ECO:0000313" key="2">
    <source>
        <dbReference type="EMBL" id="KAI8583705.1"/>
    </source>
</evidence>
<evidence type="ECO:0000256" key="1">
    <source>
        <dbReference type="SAM" id="MobiDB-lite"/>
    </source>
</evidence>
<dbReference type="EMBL" id="MU620895">
    <property type="protein sequence ID" value="KAI8583705.1"/>
    <property type="molecule type" value="Genomic_DNA"/>
</dbReference>
<gene>
    <name evidence="2" type="ORF">K450DRAFT_222387</name>
</gene>
<dbReference type="GeneID" id="75911243"/>
<proteinExistence type="predicted"/>
<feature type="compositionally biased region" description="Basic and acidic residues" evidence="1">
    <location>
        <begin position="57"/>
        <end position="72"/>
    </location>
</feature>
<keyword evidence="3" id="KW-1185">Reference proteome</keyword>
<sequence>MPTTRSKSNTQTKESDHAGDKREHKDTEGQDDKPEAKSAKVDSHQKAGRRRSSVSKKATEKEQPETEKQTRSLEKGHIYFFYRPKADSGDDVESEDDVQKLYMVLKPHWSTDKRTPTLIILGRKKLPDVDDHARYWGFVAAADDDISKLTDAFKESSYETKTRGTRKVHAARPAAEGVYMITTHNGHSHLAYITTAPREPGTVQEAFNIDKESSLIISIKNPKTSNPAGAGLRGRQKATYPDELQECFHDRRFIAMENTKFLNYTNSELLLIGATDNLIQELGEVAEELHDLEEEDEMKVLDVGDVKYIFDELKLDKDKAPVEPLHGEWK</sequence>
<name>A0AAD5EJV3_UMBRA</name>
<dbReference type="PANTHER" id="PTHR34776">
    <property type="entry name" value="F17F16.3 PROTEIN"/>
    <property type="match status" value="1"/>
</dbReference>
<dbReference type="PANTHER" id="PTHR34776:SF1">
    <property type="entry name" value="F17F16.3 PROTEIN"/>
    <property type="match status" value="1"/>
</dbReference>
<comment type="caution">
    <text evidence="2">The sequence shown here is derived from an EMBL/GenBank/DDBJ whole genome shotgun (WGS) entry which is preliminary data.</text>
</comment>
<dbReference type="AlphaFoldDB" id="A0AAD5EJV3"/>
<dbReference type="Proteomes" id="UP001206595">
    <property type="component" value="Unassembled WGS sequence"/>
</dbReference>
<evidence type="ECO:0000313" key="3">
    <source>
        <dbReference type="Proteomes" id="UP001206595"/>
    </source>
</evidence>
<dbReference type="RefSeq" id="XP_051448709.1">
    <property type="nucleotide sequence ID" value="XM_051585895.1"/>
</dbReference>
<protein>
    <submittedName>
        <fullName evidence="2">Uncharacterized protein</fullName>
    </submittedName>
</protein>
<organism evidence="2 3">
    <name type="scientific">Umbelopsis ramanniana AG</name>
    <dbReference type="NCBI Taxonomy" id="1314678"/>
    <lineage>
        <taxon>Eukaryota</taxon>
        <taxon>Fungi</taxon>
        <taxon>Fungi incertae sedis</taxon>
        <taxon>Mucoromycota</taxon>
        <taxon>Mucoromycotina</taxon>
        <taxon>Umbelopsidomycetes</taxon>
        <taxon>Umbelopsidales</taxon>
        <taxon>Umbelopsidaceae</taxon>
        <taxon>Umbelopsis</taxon>
    </lineage>
</organism>
<feature type="compositionally biased region" description="Basic and acidic residues" evidence="1">
    <location>
        <begin position="13"/>
        <end position="45"/>
    </location>
</feature>
<reference evidence="2" key="2">
    <citation type="journal article" date="2022" name="Proc. Natl. Acad. Sci. U.S.A.">
        <title>Diploid-dominant life cycles characterize the early evolution of Fungi.</title>
        <authorList>
            <person name="Amses K.R."/>
            <person name="Simmons D.R."/>
            <person name="Longcore J.E."/>
            <person name="Mondo S.J."/>
            <person name="Seto K."/>
            <person name="Jeronimo G.H."/>
            <person name="Bonds A.E."/>
            <person name="Quandt C.A."/>
            <person name="Davis W.J."/>
            <person name="Chang Y."/>
            <person name="Federici B.A."/>
            <person name="Kuo A."/>
            <person name="LaButti K."/>
            <person name="Pangilinan J."/>
            <person name="Andreopoulos W."/>
            <person name="Tritt A."/>
            <person name="Riley R."/>
            <person name="Hundley H."/>
            <person name="Johnson J."/>
            <person name="Lipzen A."/>
            <person name="Barry K."/>
            <person name="Lang B.F."/>
            <person name="Cuomo C.A."/>
            <person name="Buchler N.E."/>
            <person name="Grigoriev I.V."/>
            <person name="Spatafora J.W."/>
            <person name="Stajich J.E."/>
            <person name="James T.Y."/>
        </authorList>
    </citation>
    <scope>NUCLEOTIDE SEQUENCE</scope>
    <source>
        <strain evidence="2">AG</strain>
    </source>
</reference>
<reference evidence="2" key="1">
    <citation type="submission" date="2021-06" db="EMBL/GenBank/DDBJ databases">
        <authorList>
            <consortium name="DOE Joint Genome Institute"/>
            <person name="Mondo S.J."/>
            <person name="Amses K.R."/>
            <person name="Simmons D.R."/>
            <person name="Longcore J.E."/>
            <person name="Seto K."/>
            <person name="Alves G.H."/>
            <person name="Bonds A.E."/>
            <person name="Quandt C.A."/>
            <person name="Davis W.J."/>
            <person name="Chang Y."/>
            <person name="Letcher P.M."/>
            <person name="Powell M.J."/>
            <person name="Kuo A."/>
            <person name="Labutti K."/>
            <person name="Pangilinan J."/>
            <person name="Andreopoulos W."/>
            <person name="Tritt A."/>
            <person name="Riley R."/>
            <person name="Hundley H."/>
            <person name="Johnson J."/>
            <person name="Lipzen A."/>
            <person name="Barry K."/>
            <person name="Berbee M.L."/>
            <person name="Buchler N.E."/>
            <person name="Grigoriev I.V."/>
            <person name="Spatafora J.W."/>
            <person name="Stajich J.E."/>
            <person name="James T.Y."/>
        </authorList>
    </citation>
    <scope>NUCLEOTIDE SEQUENCE</scope>
    <source>
        <strain evidence="2">AG</strain>
    </source>
</reference>
<feature type="compositionally biased region" description="Polar residues" evidence="1">
    <location>
        <begin position="1"/>
        <end position="12"/>
    </location>
</feature>
<accession>A0AAD5EJV3</accession>